<dbReference type="EMBL" id="DXBO01000027">
    <property type="protein sequence ID" value="HIZ47542.1"/>
    <property type="molecule type" value="Genomic_DNA"/>
</dbReference>
<keyword evidence="1" id="KW-0378">Hydrolase</keyword>
<name>A0A9D2JFP0_9FIRM</name>
<protein>
    <submittedName>
        <fullName evidence="1">SGNH/GDSL hydrolase family protein</fullName>
    </submittedName>
</protein>
<gene>
    <name evidence="1" type="ORF">H9810_02320</name>
</gene>
<proteinExistence type="predicted"/>
<dbReference type="Proteomes" id="UP000824031">
    <property type="component" value="Unassembled WGS sequence"/>
</dbReference>
<dbReference type="Gene3D" id="3.40.50.1110">
    <property type="entry name" value="SGNH hydrolase"/>
    <property type="match status" value="1"/>
</dbReference>
<dbReference type="InterPro" id="IPR036514">
    <property type="entry name" value="SGNH_hydro_sf"/>
</dbReference>
<organism evidence="1 2">
    <name type="scientific">Candidatus Gemmiger excrementavium</name>
    <dbReference type="NCBI Taxonomy" id="2838608"/>
    <lineage>
        <taxon>Bacteria</taxon>
        <taxon>Bacillati</taxon>
        <taxon>Bacillota</taxon>
        <taxon>Clostridia</taxon>
        <taxon>Eubacteriales</taxon>
        <taxon>Gemmiger</taxon>
    </lineage>
</organism>
<comment type="caution">
    <text evidence="1">The sequence shown here is derived from an EMBL/GenBank/DDBJ whole genome shotgun (WGS) entry which is preliminary data.</text>
</comment>
<reference evidence="1" key="2">
    <citation type="submission" date="2021-04" db="EMBL/GenBank/DDBJ databases">
        <authorList>
            <person name="Gilroy R."/>
        </authorList>
    </citation>
    <scope>NUCLEOTIDE SEQUENCE</scope>
    <source>
        <strain evidence="1">3436</strain>
    </source>
</reference>
<dbReference type="SUPFAM" id="SSF52266">
    <property type="entry name" value="SGNH hydrolase"/>
    <property type="match status" value="1"/>
</dbReference>
<accession>A0A9D2JFP0</accession>
<evidence type="ECO:0000313" key="1">
    <source>
        <dbReference type="EMBL" id="HIZ47542.1"/>
    </source>
</evidence>
<dbReference type="AlphaFoldDB" id="A0A9D2JFP0"/>
<reference evidence="1" key="1">
    <citation type="journal article" date="2021" name="PeerJ">
        <title>Extensive microbial diversity within the chicken gut microbiome revealed by metagenomics and culture.</title>
        <authorList>
            <person name="Gilroy R."/>
            <person name="Ravi A."/>
            <person name="Getino M."/>
            <person name="Pursley I."/>
            <person name="Horton D.L."/>
            <person name="Alikhan N.F."/>
            <person name="Baker D."/>
            <person name="Gharbi K."/>
            <person name="Hall N."/>
            <person name="Watson M."/>
            <person name="Adriaenssens E.M."/>
            <person name="Foster-Nyarko E."/>
            <person name="Jarju S."/>
            <person name="Secka A."/>
            <person name="Antonio M."/>
            <person name="Oren A."/>
            <person name="Chaudhuri R.R."/>
            <person name="La Ragione R."/>
            <person name="Hildebrand F."/>
            <person name="Pallen M.J."/>
        </authorList>
    </citation>
    <scope>NUCLEOTIDE SEQUENCE</scope>
    <source>
        <strain evidence="1">3436</strain>
    </source>
</reference>
<sequence>MTLRPWQKNALRIVGFLLVLLMLVLAAGHYLMPQSNRYLEGYTAGGILGEDFDTIDVVVLGDSNAAQGIAPMQWYDSYGITGYTYGAGWLSMYNLYYRLAQIYEEQSPRVVVLCTAPAYSKKSSESYMQSAVGDIADELLPLLRFHDNWKYLNADNLFTEKDYSWRDVNKGYMPITDVSPRTGGDYMYDTGPEEPLPFLVQVYMRRIVQLCRDHGSQVLLVTVPAALGWNLARHNGIAAFAEAEGLPYLDFNLAENDPGIDWSTDTSDGGTHLNWLGAQKVTTALGDYLREHYTLEDHRGQPGYETWDGDAGSYRDARAEIEARVREAAGLTA</sequence>
<dbReference type="GO" id="GO:0016787">
    <property type="term" value="F:hydrolase activity"/>
    <property type="evidence" value="ECO:0007669"/>
    <property type="project" value="UniProtKB-KW"/>
</dbReference>
<evidence type="ECO:0000313" key="2">
    <source>
        <dbReference type="Proteomes" id="UP000824031"/>
    </source>
</evidence>